<reference evidence="1" key="1">
    <citation type="submission" date="2021-06" db="EMBL/GenBank/DDBJ databases">
        <authorList>
            <person name="Kallberg Y."/>
            <person name="Tangrot J."/>
            <person name="Rosling A."/>
        </authorList>
    </citation>
    <scope>NUCLEOTIDE SEQUENCE</scope>
    <source>
        <strain evidence="1">CL356</strain>
    </source>
</reference>
<sequence length="1004" mass="114684">MPAHISNLLKDRVLLVVDNIFLALLFVNGGAINDDCRYKMISNFFDCDLDSVNRNHQSPLETIGIDEFTFAKIHFLSLTLTNFDDIPISLHSKLLSSDPRKSQTFCLLRIFFDTIDDFPECFWSTPTVTFDAESSDSPQTVVSDPQPRLLEDSLYIHTVVVFCTFVNTLPPSLFTLCEYYMLEFLLISQSITTHTLIIDFWCCIGKSLTNHELYRQVQLISEIIPKLSNTPSIRHRLQRLSGRLIQFLDPEQAAKTSEEVLLFLPDKDATLVDNDETEIQTKRRMSSYTQMCLWINIYVQNIQKLSADEIFALAIKNLLSMCKNDDGVVVQTNSLNLTHTALEFSKSCLDSLIGLQPSSPEFRKIFVAIKNVLGLLANTRTLPVEEVQETLRLVNLWISSPALRRFACCFNVFDLVENCADAFLLSDDKQSLISICEKLFQSTHWLINHEATALIANLGVVQLVAPERRESIKRSTNHLPSHFNNEPMTEMEFWRFNGSSEVRKPSKLMVMRNLLNYEPTSFSRIVHSMLSKIEDSKKNFVTQEEDCLSGSDKVISNNEDDKDKSPLSRVGDFFKSALGYVGIVEMPGKEQGEALSRKCSEPSEETVRRYENPSYIRGNKDVIVGSIKGRVGKIVGNEEIEESGKRQQARGSHEVVNAKLRDQRDDIYLRWLGVSTKVFSLGNYRRKVLGTASNLPPGFFSPGNKESAKVRHEIAVECLNSMIEWLKDEGGQVGIFDASNTTEERRKGVHDILIAHGIQVSGRMTDDAMHRYIGWDPEEAVKDYWTGESYNETSSKADADLIPSGIQYAHKLKNFLLSLREKEKKERKEQGWSDDERTLTIWTSARQSSVQMVKPFKEGGYSVKQRTLLAELNLGEIDSLTDEEIKKKFPEEYERHQKDMYHHRYPMAESYHDLAVRLESTILELEHERNDVLIIAHETVLKCLYAYLFDRPEDEIPRIVIPRNYLIEIIPSAYGCRETRMEIIDSLNNPVPVLTAELPVNIDK</sequence>
<dbReference type="Proteomes" id="UP000789525">
    <property type="component" value="Unassembled WGS sequence"/>
</dbReference>
<evidence type="ECO:0000313" key="1">
    <source>
        <dbReference type="EMBL" id="CAG8456826.1"/>
    </source>
</evidence>
<protein>
    <submittedName>
        <fullName evidence="1">15647_t:CDS:1</fullName>
    </submittedName>
</protein>
<gene>
    <name evidence="1" type="ORF">ACOLOM_LOCUS997</name>
</gene>
<dbReference type="EMBL" id="CAJVPT010001105">
    <property type="protein sequence ID" value="CAG8456826.1"/>
    <property type="molecule type" value="Genomic_DNA"/>
</dbReference>
<accession>A0ACA9K7D8</accession>
<proteinExistence type="predicted"/>
<name>A0ACA9K7D8_9GLOM</name>
<comment type="caution">
    <text evidence="1">The sequence shown here is derived from an EMBL/GenBank/DDBJ whole genome shotgun (WGS) entry which is preliminary data.</text>
</comment>
<evidence type="ECO:0000313" key="2">
    <source>
        <dbReference type="Proteomes" id="UP000789525"/>
    </source>
</evidence>
<organism evidence="1 2">
    <name type="scientific">Acaulospora colombiana</name>
    <dbReference type="NCBI Taxonomy" id="27376"/>
    <lineage>
        <taxon>Eukaryota</taxon>
        <taxon>Fungi</taxon>
        <taxon>Fungi incertae sedis</taxon>
        <taxon>Mucoromycota</taxon>
        <taxon>Glomeromycotina</taxon>
        <taxon>Glomeromycetes</taxon>
        <taxon>Diversisporales</taxon>
        <taxon>Acaulosporaceae</taxon>
        <taxon>Acaulospora</taxon>
    </lineage>
</organism>
<keyword evidence="2" id="KW-1185">Reference proteome</keyword>